<evidence type="ECO:0000313" key="2">
    <source>
        <dbReference type="EMBL" id="GEB57411.1"/>
    </source>
</evidence>
<keyword evidence="1" id="KW-1133">Transmembrane helix</keyword>
<evidence type="ECO:0000313" key="3">
    <source>
        <dbReference type="Proteomes" id="UP000315226"/>
    </source>
</evidence>
<keyword evidence="1" id="KW-0472">Membrane</keyword>
<dbReference type="EMBL" id="BJMN01000018">
    <property type="protein sequence ID" value="GEB57411.1"/>
    <property type="molecule type" value="Genomic_DNA"/>
</dbReference>
<evidence type="ECO:0000256" key="1">
    <source>
        <dbReference type="SAM" id="Phobius"/>
    </source>
</evidence>
<name>A0A4Y3RHX1_9ACTN</name>
<keyword evidence="1" id="KW-0812">Transmembrane</keyword>
<reference evidence="2 3" key="1">
    <citation type="submission" date="2019-06" db="EMBL/GenBank/DDBJ databases">
        <title>Whole genome shotgun sequence of Streptomyces gardneri NBRC 12865.</title>
        <authorList>
            <person name="Hosoyama A."/>
            <person name="Uohara A."/>
            <person name="Ohji S."/>
            <person name="Ichikawa N."/>
        </authorList>
    </citation>
    <scope>NUCLEOTIDE SEQUENCE [LARGE SCALE GENOMIC DNA]</scope>
    <source>
        <strain evidence="2 3">NBRC 12865</strain>
    </source>
</reference>
<proteinExistence type="predicted"/>
<protein>
    <submittedName>
        <fullName evidence="2">Uncharacterized protein</fullName>
    </submittedName>
</protein>
<sequence>MSTSRNDITPSSPGPLVSQRAATIGTAAAVIGGVIGALAYVEMGTLAGAVIAGLVTFGASARRLNTAIGS</sequence>
<feature type="transmembrane region" description="Helical" evidence="1">
    <location>
        <begin position="46"/>
        <end position="64"/>
    </location>
</feature>
<organism evidence="2 3">
    <name type="scientific">Streptomyces gardneri</name>
    <dbReference type="NCBI Taxonomy" id="66892"/>
    <lineage>
        <taxon>Bacteria</taxon>
        <taxon>Bacillati</taxon>
        <taxon>Actinomycetota</taxon>
        <taxon>Actinomycetes</taxon>
        <taxon>Kitasatosporales</taxon>
        <taxon>Streptomycetaceae</taxon>
        <taxon>Streptomyces</taxon>
    </lineage>
</organism>
<dbReference type="AlphaFoldDB" id="A0A4Y3RHX1"/>
<dbReference type="RefSeq" id="WP_141296970.1">
    <property type="nucleotide sequence ID" value="NZ_BJMN01000018.1"/>
</dbReference>
<feature type="transmembrane region" description="Helical" evidence="1">
    <location>
        <begin position="21"/>
        <end position="40"/>
    </location>
</feature>
<gene>
    <name evidence="2" type="ORF">SGA01_30160</name>
</gene>
<accession>A0A4Y3RHX1</accession>
<keyword evidence="3" id="KW-1185">Reference proteome</keyword>
<dbReference type="Proteomes" id="UP000315226">
    <property type="component" value="Unassembled WGS sequence"/>
</dbReference>
<comment type="caution">
    <text evidence="2">The sequence shown here is derived from an EMBL/GenBank/DDBJ whole genome shotgun (WGS) entry which is preliminary data.</text>
</comment>